<accession>A0A9P9W9P9</accession>
<sequence>MSNAEPPSYEQATGSTSFARRERNGITPQARRSIEDESRPLPDGWVRTFDPVSKHQFFVDTRADPPRSIWHHPYDDEEYMNSVSPEERQHLGGIMRCPSKEDISAETTDEEGDDHAHGSRGKQPLGTASSSHARGSRGLGRRMKDKLTGTTHEQRAAERQRREQQERDMYRQHQIFRRGLEAALNSGQPQYLGEDDNGVPVYLEPPGFNPGIRVRRVARLSPYIQEIFYEPPGPVPSGARYVRPDELYTGYGAYGRPGTAYNRPYGYGYGGGIGMMPLAAPLFGGMLLGGLLF</sequence>
<evidence type="ECO:0000313" key="3">
    <source>
        <dbReference type="Proteomes" id="UP000829685"/>
    </source>
</evidence>
<evidence type="ECO:0000313" key="2">
    <source>
        <dbReference type="EMBL" id="KAI1853462.1"/>
    </source>
</evidence>
<reference evidence="2" key="1">
    <citation type="submission" date="2021-03" db="EMBL/GenBank/DDBJ databases">
        <title>Revisited historic fungal species revealed as producer of novel bioactive compounds through whole genome sequencing and comparative genomics.</title>
        <authorList>
            <person name="Vignolle G.A."/>
            <person name="Hochenegger N."/>
            <person name="Mach R.L."/>
            <person name="Mach-Aigner A.R."/>
            <person name="Javad Rahimi M."/>
            <person name="Salim K.A."/>
            <person name="Chan C.M."/>
            <person name="Lim L.B.L."/>
            <person name="Cai F."/>
            <person name="Druzhinina I.S."/>
            <person name="U'Ren J.M."/>
            <person name="Derntl C."/>
        </authorList>
    </citation>
    <scope>NUCLEOTIDE SEQUENCE</scope>
    <source>
        <strain evidence="2">TUCIM 5799</strain>
    </source>
</reference>
<evidence type="ECO:0008006" key="4">
    <source>
        <dbReference type="Google" id="ProtNLM"/>
    </source>
</evidence>
<feature type="region of interest" description="Disordered" evidence="1">
    <location>
        <begin position="1"/>
        <end position="47"/>
    </location>
</feature>
<feature type="compositionally biased region" description="Basic and acidic residues" evidence="1">
    <location>
        <begin position="152"/>
        <end position="168"/>
    </location>
</feature>
<dbReference type="AlphaFoldDB" id="A0A9P9W9P9"/>
<dbReference type="Proteomes" id="UP000829685">
    <property type="component" value="Unassembled WGS sequence"/>
</dbReference>
<keyword evidence="3" id="KW-1185">Reference proteome</keyword>
<feature type="region of interest" description="Disordered" evidence="1">
    <location>
        <begin position="103"/>
        <end position="168"/>
    </location>
</feature>
<evidence type="ECO:0000256" key="1">
    <source>
        <dbReference type="SAM" id="MobiDB-lite"/>
    </source>
</evidence>
<name>A0A9P9W9P9_9PEZI</name>
<dbReference type="EMBL" id="JAFIMR010000057">
    <property type="protein sequence ID" value="KAI1853462.1"/>
    <property type="molecule type" value="Genomic_DNA"/>
</dbReference>
<protein>
    <recommendedName>
        <fullName evidence="4">WW domain-containing protein</fullName>
    </recommendedName>
</protein>
<gene>
    <name evidence="2" type="ORF">JX265_012753</name>
</gene>
<proteinExistence type="predicted"/>
<comment type="caution">
    <text evidence="2">The sequence shown here is derived from an EMBL/GenBank/DDBJ whole genome shotgun (WGS) entry which is preliminary data.</text>
</comment>
<organism evidence="2 3">
    <name type="scientific">Neoarthrinium moseri</name>
    <dbReference type="NCBI Taxonomy" id="1658444"/>
    <lineage>
        <taxon>Eukaryota</taxon>
        <taxon>Fungi</taxon>
        <taxon>Dikarya</taxon>
        <taxon>Ascomycota</taxon>
        <taxon>Pezizomycotina</taxon>
        <taxon>Sordariomycetes</taxon>
        <taxon>Xylariomycetidae</taxon>
        <taxon>Amphisphaeriales</taxon>
        <taxon>Apiosporaceae</taxon>
        <taxon>Neoarthrinium</taxon>
    </lineage>
</organism>
<dbReference type="OrthoDB" id="2367685at2759"/>
<feature type="compositionally biased region" description="Polar residues" evidence="1">
    <location>
        <begin position="1"/>
        <end position="18"/>
    </location>
</feature>